<name>A0A6J5PW11_9CAUD</name>
<organism evidence="1">
    <name type="scientific">uncultured Caudovirales phage</name>
    <dbReference type="NCBI Taxonomy" id="2100421"/>
    <lineage>
        <taxon>Viruses</taxon>
        <taxon>Duplodnaviria</taxon>
        <taxon>Heunggongvirae</taxon>
        <taxon>Uroviricota</taxon>
        <taxon>Caudoviricetes</taxon>
        <taxon>Peduoviridae</taxon>
        <taxon>Maltschvirus</taxon>
        <taxon>Maltschvirus maltsch</taxon>
    </lineage>
</organism>
<gene>
    <name evidence="2" type="ORF">UFOVP1247_124</name>
    <name evidence="1" type="ORF">UFOVP970_164</name>
</gene>
<dbReference type="EMBL" id="LR797195">
    <property type="protein sequence ID" value="CAB4193686.1"/>
    <property type="molecule type" value="Genomic_DNA"/>
</dbReference>
<accession>A0A6J5PW11</accession>
<dbReference type="EMBL" id="LR796916">
    <property type="protein sequence ID" value="CAB4175372.1"/>
    <property type="molecule type" value="Genomic_DNA"/>
</dbReference>
<proteinExistence type="predicted"/>
<evidence type="ECO:0000313" key="1">
    <source>
        <dbReference type="EMBL" id="CAB4175372.1"/>
    </source>
</evidence>
<sequence length="96" mass="11092">MRQNKVDLALFDCYRELFANSIPKGDFDKLVEAATLNDRGQKEIPFDDYEIDEETFQTIISETLKKHKVPKSLHTSFSIAIHLGCSPRFTRKEDAK</sequence>
<protein>
    <submittedName>
        <fullName evidence="1">Uncharacterized protein</fullName>
    </submittedName>
</protein>
<evidence type="ECO:0000313" key="2">
    <source>
        <dbReference type="EMBL" id="CAB4193686.1"/>
    </source>
</evidence>
<reference evidence="1" key="1">
    <citation type="submission" date="2020-05" db="EMBL/GenBank/DDBJ databases">
        <authorList>
            <person name="Chiriac C."/>
            <person name="Salcher M."/>
            <person name="Ghai R."/>
            <person name="Kavagutti S V."/>
        </authorList>
    </citation>
    <scope>NUCLEOTIDE SEQUENCE</scope>
</reference>